<dbReference type="GO" id="GO:0016887">
    <property type="term" value="F:ATP hydrolysis activity"/>
    <property type="evidence" value="ECO:0007669"/>
    <property type="project" value="InterPro"/>
</dbReference>
<dbReference type="GO" id="GO:0005694">
    <property type="term" value="C:chromosome"/>
    <property type="evidence" value="ECO:0007669"/>
    <property type="project" value="InterPro"/>
</dbReference>
<comment type="caution">
    <text evidence="8">The sequence shown here is derived from an EMBL/GenBank/DDBJ whole genome shotgun (WGS) entry which is preliminary data.</text>
</comment>
<dbReference type="GO" id="GO:0005524">
    <property type="term" value="F:ATP binding"/>
    <property type="evidence" value="ECO:0007669"/>
    <property type="project" value="UniProtKB-UniRule"/>
</dbReference>
<dbReference type="InterPro" id="IPR010935">
    <property type="entry name" value="SMC_hinge"/>
</dbReference>
<dbReference type="InterPro" id="IPR011890">
    <property type="entry name" value="SMC_prok"/>
</dbReference>
<evidence type="ECO:0000313" key="9">
    <source>
        <dbReference type="Proteomes" id="UP001357733"/>
    </source>
</evidence>
<evidence type="ECO:0000256" key="2">
    <source>
        <dbReference type="ARBA" id="ARBA00022741"/>
    </source>
</evidence>
<evidence type="ECO:0000256" key="6">
    <source>
        <dbReference type="HAMAP-Rule" id="MF_01894"/>
    </source>
</evidence>
<proteinExistence type="inferred from homology"/>
<dbReference type="GO" id="GO:0006260">
    <property type="term" value="P:DNA replication"/>
    <property type="evidence" value="ECO:0007669"/>
    <property type="project" value="UniProtKB-UniRule"/>
</dbReference>
<accession>A0AAW9MVN8</accession>
<dbReference type="PANTHER" id="PTHR43977">
    <property type="entry name" value="STRUCTURAL MAINTENANCE OF CHROMOSOMES PROTEIN 3"/>
    <property type="match status" value="1"/>
</dbReference>
<feature type="coiled-coil region" evidence="6">
    <location>
        <begin position="741"/>
        <end position="797"/>
    </location>
</feature>
<dbReference type="SUPFAM" id="SSF52540">
    <property type="entry name" value="P-loop containing nucleoside triphosphate hydrolases"/>
    <property type="match status" value="1"/>
</dbReference>
<dbReference type="Pfam" id="PF06470">
    <property type="entry name" value="SMC_hinge"/>
    <property type="match status" value="1"/>
</dbReference>
<comment type="function">
    <text evidence="6">Required for chromosome condensation and partitioning.</text>
</comment>
<dbReference type="HAMAP" id="MF_01894">
    <property type="entry name" value="Smc_prok"/>
    <property type="match status" value="1"/>
</dbReference>
<dbReference type="GO" id="GO:0007062">
    <property type="term" value="P:sister chromatid cohesion"/>
    <property type="evidence" value="ECO:0007669"/>
    <property type="project" value="InterPro"/>
</dbReference>
<comment type="subcellular location">
    <subcellularLocation>
        <location evidence="6">Cytoplasm</location>
    </subcellularLocation>
</comment>
<dbReference type="InterPro" id="IPR036277">
    <property type="entry name" value="SMC_hinge_sf"/>
</dbReference>
<feature type="coiled-coil region" evidence="6">
    <location>
        <begin position="678"/>
        <end position="712"/>
    </location>
</feature>
<dbReference type="GO" id="GO:0003677">
    <property type="term" value="F:DNA binding"/>
    <property type="evidence" value="ECO:0007669"/>
    <property type="project" value="UniProtKB-UniRule"/>
</dbReference>
<dbReference type="GO" id="GO:0005737">
    <property type="term" value="C:cytoplasm"/>
    <property type="evidence" value="ECO:0007669"/>
    <property type="project" value="UniProtKB-SubCell"/>
</dbReference>
<evidence type="ECO:0000256" key="1">
    <source>
        <dbReference type="ARBA" id="ARBA00022490"/>
    </source>
</evidence>
<keyword evidence="4 6" id="KW-0175">Coiled coil</keyword>
<evidence type="ECO:0000313" key="8">
    <source>
        <dbReference type="EMBL" id="MEB3429654.1"/>
    </source>
</evidence>
<keyword evidence="1 6" id="KW-0963">Cytoplasm</keyword>
<dbReference type="GO" id="GO:0007059">
    <property type="term" value="P:chromosome segregation"/>
    <property type="evidence" value="ECO:0007669"/>
    <property type="project" value="UniProtKB-UniRule"/>
</dbReference>
<dbReference type="Gene3D" id="6.10.140.1720">
    <property type="match status" value="1"/>
</dbReference>
<dbReference type="CDD" id="cd03278">
    <property type="entry name" value="ABC_SMC_barmotin"/>
    <property type="match status" value="1"/>
</dbReference>
<dbReference type="Pfam" id="PF02463">
    <property type="entry name" value="SMC_N"/>
    <property type="match status" value="1"/>
</dbReference>
<keyword evidence="9" id="KW-1185">Reference proteome</keyword>
<dbReference type="EMBL" id="JAYKOT010000003">
    <property type="protein sequence ID" value="MEB3429654.1"/>
    <property type="molecule type" value="Genomic_DNA"/>
</dbReference>
<comment type="subunit">
    <text evidence="6">Homodimer.</text>
</comment>
<dbReference type="SUPFAM" id="SSF75553">
    <property type="entry name" value="Smc hinge domain"/>
    <property type="match status" value="1"/>
</dbReference>
<dbReference type="Proteomes" id="UP001357733">
    <property type="component" value="Unassembled WGS sequence"/>
</dbReference>
<keyword evidence="5 6" id="KW-0238">DNA-binding</keyword>
<feature type="coiled-coil region" evidence="6">
    <location>
        <begin position="987"/>
        <end position="1014"/>
    </location>
</feature>
<sequence length="1176" mass="136563">MNLKSIEIHGFKSFANKTKLKFNNRFSLIVGPNGSGKSNIADAIRWVLGETSLKNIRGENLSDVIFSGSDLSKAMNFAKVSIIFSNEDRKLPIELDEVEVTRKVYRDGESKYLINNKNVRLKDIRELFLDTGVGKEGYSIISQGKIDEILSSKPNERRKIIDEASGIAKFKYQKEESLKKLKNTDENLIRIKDILYGLEEKYEFLKAEANKAERGLLLSKELKNNEFSFYMNQKQQEDLKIKKLKEDLNRTNVDIESKRNKYDQTTKNSDNLDNELNNLESELDLNSQNYSKIKEELLKTQYNNDVLNERLKNLNESLKKLEEDIENFDYNKSSIENKLSEINKNIISEESNMERLMHEKNSFEEDFKKSKLKFESLKEDLSFIRKESELLSDRIISERLKENTNKIILDNKTREIEKLKNNLKDNINSKEIIEINLMDLNNEISKILKQCNQIEIDLNDLFDERKDIQKNISSLKDRLYIIDQKNMKNISSLKVYESIEKNNELYFKPVQNLLNISEVNKEIKKRIVGSFADLIDIDEKYLKTIETNFFSLLQNIVTYTDEDAKYLVEFLKSNKIGRVTFLPINRFNYKDYNAEKYNNAVKASDIIKSDKNLRGIINYYFSKILITDTSESALRLSKNKSFSKVLTLDGDAFSTNGQIVGGYQAKSNNSILSNKKTIDKLNNEISRDSSILRNINEELSFLKKNSLKLDDKEKELLSFSKIKLSEKLELDNKINISKFKLNEINKEISYLNKSIENLDKTVNDNGDFNIIEEENRLKLLKDEINSKSTKAEDLRTNLGYLETNILKLNSELDISNRNILLFNNNKIETEDKLDNSKKQLDINTTEIANLKVNIEKLDTDINENNKKIKSLEFKSKSFEDTIFSIKENIRQKKILKNEVMEKRFDLNNDINLLEIDSNKISAKLDEFLIKIVNVKNKLLEDYNLTEEALEIELEKIDKIDTNQNKIKTIRKDLLNIGSYSIECIDEFKKVESDLNEYKSQYNDLINSKKDIENIIKKLNTSMRISFDNSFDEINRNFDKIFKILFNGGKARIVKTDEDDFETGIDVEVEAPGKKMQKLNLLSGGERALTAVSLLFAIFETRPSPFCILDEVDAALDDANISRYLDYLQSFNDIQFIIITHRKLTMEIADIIYGITMLQDGTSKTITLDFENQTLEA</sequence>
<keyword evidence="3 6" id="KW-0067">ATP-binding</keyword>
<reference evidence="8 9" key="1">
    <citation type="submission" date="2024-01" db="EMBL/GenBank/DDBJ databases">
        <title>Complete genome sequence of Citroniella saccharovorans strain M6.X9, isolated from human fecal sample.</title>
        <authorList>
            <person name="Cheng G."/>
            <person name="Westerholm M."/>
            <person name="Schnurer A."/>
        </authorList>
    </citation>
    <scope>NUCLEOTIDE SEQUENCE [LARGE SCALE GENOMIC DNA]</scope>
    <source>
        <strain evidence="8 9">DSM 29873</strain>
    </source>
</reference>
<dbReference type="InterPro" id="IPR027417">
    <property type="entry name" value="P-loop_NTPase"/>
</dbReference>
<feature type="binding site" evidence="6">
    <location>
        <begin position="32"/>
        <end position="39"/>
    </location>
    <ligand>
        <name>ATP</name>
        <dbReference type="ChEBI" id="CHEBI:30616"/>
    </ligand>
</feature>
<comment type="domain">
    <text evidence="6">Contains large globular domains required for ATP hydrolysis at each terminus and a third globular domain forming a flexible hinge near the middle of the molecule. These domains are separated by coiled-coil structures.</text>
</comment>
<dbReference type="PIRSF" id="PIRSF005719">
    <property type="entry name" value="SMC"/>
    <property type="match status" value="1"/>
</dbReference>
<dbReference type="InterPro" id="IPR003395">
    <property type="entry name" value="RecF/RecN/SMC_N"/>
</dbReference>
<dbReference type="AlphaFoldDB" id="A0AAW9MVN8"/>
<feature type="coiled-coil region" evidence="6">
    <location>
        <begin position="409"/>
        <end position="478"/>
    </location>
</feature>
<name>A0AAW9MVN8_9FIRM</name>
<evidence type="ECO:0000256" key="5">
    <source>
        <dbReference type="ARBA" id="ARBA00023125"/>
    </source>
</evidence>
<dbReference type="NCBIfam" id="TIGR02168">
    <property type="entry name" value="SMC_prok_B"/>
    <property type="match status" value="1"/>
</dbReference>
<evidence type="ECO:0000259" key="7">
    <source>
        <dbReference type="SMART" id="SM00968"/>
    </source>
</evidence>
<protein>
    <recommendedName>
        <fullName evidence="6">Chromosome partition protein Smc</fullName>
    </recommendedName>
</protein>
<dbReference type="RefSeq" id="WP_324619832.1">
    <property type="nucleotide sequence ID" value="NZ_JAYKOT010000003.1"/>
</dbReference>
<keyword evidence="2 6" id="KW-0547">Nucleotide-binding</keyword>
<evidence type="ECO:0000256" key="4">
    <source>
        <dbReference type="ARBA" id="ARBA00023054"/>
    </source>
</evidence>
<dbReference type="InterPro" id="IPR024704">
    <property type="entry name" value="SMC"/>
</dbReference>
<dbReference type="Gene3D" id="3.40.50.300">
    <property type="entry name" value="P-loop containing nucleotide triphosphate hydrolases"/>
    <property type="match status" value="2"/>
</dbReference>
<organism evidence="8 9">
    <name type="scientific">Citroniella saccharovorans</name>
    <dbReference type="NCBI Taxonomy" id="2053367"/>
    <lineage>
        <taxon>Bacteria</taxon>
        <taxon>Bacillati</taxon>
        <taxon>Bacillota</taxon>
        <taxon>Tissierellia</taxon>
        <taxon>Tissierellales</taxon>
        <taxon>Peptoniphilaceae</taxon>
        <taxon>Citroniella</taxon>
    </lineage>
</organism>
<comment type="similarity">
    <text evidence="6">Belongs to the SMC family.</text>
</comment>
<dbReference type="Gene3D" id="3.30.70.1620">
    <property type="match status" value="1"/>
</dbReference>
<feature type="coiled-coil region" evidence="6">
    <location>
        <begin position="847"/>
        <end position="874"/>
    </location>
</feature>
<dbReference type="Gene3D" id="1.20.1060.20">
    <property type="match status" value="1"/>
</dbReference>
<dbReference type="GO" id="GO:0030261">
    <property type="term" value="P:chromosome condensation"/>
    <property type="evidence" value="ECO:0007669"/>
    <property type="project" value="InterPro"/>
</dbReference>
<dbReference type="SMART" id="SM00968">
    <property type="entry name" value="SMC_hinge"/>
    <property type="match status" value="1"/>
</dbReference>
<evidence type="ECO:0000256" key="3">
    <source>
        <dbReference type="ARBA" id="ARBA00022840"/>
    </source>
</evidence>
<feature type="coiled-coil region" evidence="6">
    <location>
        <begin position="195"/>
        <end position="373"/>
    </location>
</feature>
<gene>
    <name evidence="6 8" type="primary">smc</name>
    <name evidence="8" type="ORF">VLK81_06455</name>
</gene>
<feature type="domain" description="SMC hinge" evidence="7">
    <location>
        <begin position="525"/>
        <end position="637"/>
    </location>
</feature>